<evidence type="ECO:0000313" key="4">
    <source>
        <dbReference type="EMBL" id="KAK7045252.1"/>
    </source>
</evidence>
<accession>A0AAW0D5U9</accession>
<keyword evidence="2" id="KW-0472">Membrane</keyword>
<gene>
    <name evidence="4" type="ORF">R3P38DRAFT_3259232</name>
</gene>
<keyword evidence="5" id="KW-1185">Reference proteome</keyword>
<dbReference type="Proteomes" id="UP001362999">
    <property type="component" value="Unassembled WGS sequence"/>
</dbReference>
<feature type="transmembrane region" description="Helical" evidence="2">
    <location>
        <begin position="195"/>
        <end position="214"/>
    </location>
</feature>
<comment type="caution">
    <text evidence="4">The sequence shown here is derived from an EMBL/GenBank/DDBJ whole genome shotgun (WGS) entry which is preliminary data.</text>
</comment>
<protein>
    <recommendedName>
        <fullName evidence="3">DUF6534 domain-containing protein</fullName>
    </recommendedName>
</protein>
<dbReference type="AlphaFoldDB" id="A0AAW0D5U9"/>
<feature type="transmembrane region" description="Helical" evidence="2">
    <location>
        <begin position="79"/>
        <end position="102"/>
    </location>
</feature>
<evidence type="ECO:0000256" key="1">
    <source>
        <dbReference type="SAM" id="MobiDB-lite"/>
    </source>
</evidence>
<feature type="transmembrane region" description="Helical" evidence="2">
    <location>
        <begin position="114"/>
        <end position="138"/>
    </location>
</feature>
<dbReference type="Pfam" id="PF20152">
    <property type="entry name" value="DUF6534"/>
    <property type="match status" value="1"/>
</dbReference>
<evidence type="ECO:0000259" key="3">
    <source>
        <dbReference type="Pfam" id="PF20152"/>
    </source>
</evidence>
<feature type="domain" description="DUF6534" evidence="3">
    <location>
        <begin position="159"/>
        <end position="242"/>
    </location>
</feature>
<proteinExistence type="predicted"/>
<feature type="transmembrane region" description="Helical" evidence="2">
    <location>
        <begin position="150"/>
        <end position="175"/>
    </location>
</feature>
<dbReference type="InterPro" id="IPR045339">
    <property type="entry name" value="DUF6534"/>
</dbReference>
<sequence length="407" mass="43815">MAAASTLIQFMVASWFNVRRPVHLRADPLVWILSPARTPFLHKLGVVTMLLADGICVLDINVAVCLNATGAALKSPYGFVAPVAVQIITTYTSAAVAQLFFMNLYYALTLNVTISAILTLLVAVHVGFSWASAFILLAQPGSLDNFSFTATTIGAISCAVTDIIIAACLVTKFWLMMRRTVPGRAARSLVRRITILVVASGAVCATTTLTMMILLLKNSFVFNFLFVLQGRIYALSILGNLNLGVPGRTPDNTSPTRPFGSTLSHSLAFNPPLEADTIALPPRSRHHHSSRSKSFGGGGSRRHPSSPSSPIPFIDDDQDDSESPVNLQLEELTFAPQANKSNPNTFDLSHLHQAIPHPLPPSSSLRCNSASIVTFLDNDVRNFTSDTYSFELSLHAGGVPPNDSLDA</sequence>
<evidence type="ECO:0000256" key="2">
    <source>
        <dbReference type="SAM" id="Phobius"/>
    </source>
</evidence>
<keyword evidence="2" id="KW-1133">Transmembrane helix</keyword>
<reference evidence="4 5" key="1">
    <citation type="journal article" date="2024" name="J Genomics">
        <title>Draft genome sequencing and assembly of Favolaschia claudopus CIRM-BRFM 2984 isolated from oak limbs.</title>
        <authorList>
            <person name="Navarro D."/>
            <person name="Drula E."/>
            <person name="Chaduli D."/>
            <person name="Cazenave R."/>
            <person name="Ahrendt S."/>
            <person name="Wang J."/>
            <person name="Lipzen A."/>
            <person name="Daum C."/>
            <person name="Barry K."/>
            <person name="Grigoriev I.V."/>
            <person name="Favel A."/>
            <person name="Rosso M.N."/>
            <person name="Martin F."/>
        </authorList>
    </citation>
    <scope>NUCLEOTIDE SEQUENCE [LARGE SCALE GENOMIC DNA]</scope>
    <source>
        <strain evidence="4 5">CIRM-BRFM 2984</strain>
    </source>
</reference>
<name>A0AAW0D5U9_9AGAR</name>
<keyword evidence="2" id="KW-0812">Transmembrane</keyword>
<dbReference type="EMBL" id="JAWWNJ010000011">
    <property type="protein sequence ID" value="KAK7045252.1"/>
    <property type="molecule type" value="Genomic_DNA"/>
</dbReference>
<feature type="transmembrane region" description="Helical" evidence="2">
    <location>
        <begin position="44"/>
        <end position="73"/>
    </location>
</feature>
<feature type="region of interest" description="Disordered" evidence="1">
    <location>
        <begin position="278"/>
        <end position="323"/>
    </location>
</feature>
<evidence type="ECO:0000313" key="5">
    <source>
        <dbReference type="Proteomes" id="UP001362999"/>
    </source>
</evidence>
<organism evidence="4 5">
    <name type="scientific">Favolaschia claudopus</name>
    <dbReference type="NCBI Taxonomy" id="2862362"/>
    <lineage>
        <taxon>Eukaryota</taxon>
        <taxon>Fungi</taxon>
        <taxon>Dikarya</taxon>
        <taxon>Basidiomycota</taxon>
        <taxon>Agaricomycotina</taxon>
        <taxon>Agaricomycetes</taxon>
        <taxon>Agaricomycetidae</taxon>
        <taxon>Agaricales</taxon>
        <taxon>Marasmiineae</taxon>
        <taxon>Mycenaceae</taxon>
        <taxon>Favolaschia</taxon>
    </lineage>
</organism>